<sequence length="64" mass="7272">MSESIKVKFVGHFANGDTATKEASVRENDIVWVTTQFAEVNNILVKAYVDDVEVYEHDARIEEI</sequence>
<proteinExistence type="predicted"/>
<evidence type="ECO:0000313" key="1">
    <source>
        <dbReference type="EMBL" id="AKU42693.1"/>
    </source>
</evidence>
<dbReference type="RefSeq" id="YP_009202767.1">
    <property type="nucleotide sequence ID" value="NC_028847.1"/>
</dbReference>
<reference evidence="2" key="1">
    <citation type="submission" date="2015-06" db="EMBL/GenBank/DDBJ databases">
        <title>Isolation and characterization of a T4-like phage QL01 with wide host range against APEC.</title>
        <authorList>
            <person name="Xu J."/>
            <person name="Chen M."/>
            <person name="Zhang W."/>
        </authorList>
    </citation>
    <scope>NUCLEOTIDE SEQUENCE [LARGE SCALE GENOMIC DNA]</scope>
</reference>
<keyword evidence="2" id="KW-1185">Reference proteome</keyword>
<dbReference type="KEGG" id="vg:26629756"/>
<dbReference type="GeneID" id="26629756"/>
<dbReference type="EMBL" id="KT176190">
    <property type="protein sequence ID" value="AKU42693.1"/>
    <property type="molecule type" value="Genomic_DNA"/>
</dbReference>
<gene>
    <name evidence="1" type="ORF">QL01_36</name>
</gene>
<dbReference type="Proteomes" id="UP000203373">
    <property type="component" value="Segment"/>
</dbReference>
<name>A0A0K1LK83_9CAUD</name>
<dbReference type="InterPro" id="IPR035137">
    <property type="entry name" value="Dmd"/>
</dbReference>
<protein>
    <submittedName>
        <fullName evidence="1">Discriminator of mRNA degradation</fullName>
    </submittedName>
</protein>
<evidence type="ECO:0000313" key="2">
    <source>
        <dbReference type="Proteomes" id="UP000203373"/>
    </source>
</evidence>
<organism evidence="1 2">
    <name type="scientific">Escherichia phage QL01</name>
    <dbReference type="NCBI Taxonomy" id="1673871"/>
    <lineage>
        <taxon>Viruses</taxon>
        <taxon>Duplodnaviria</taxon>
        <taxon>Heunggongvirae</taxon>
        <taxon>Uroviricota</taxon>
        <taxon>Caudoviricetes</taxon>
        <taxon>Pantevenvirales</taxon>
        <taxon>Straboviridae</taxon>
        <taxon>Tevenvirinae</taxon>
        <taxon>Dhakavirus</taxon>
        <taxon>Dhakavirus ql01</taxon>
    </lineage>
</organism>
<accession>A0A0K1LK83</accession>
<dbReference type="Pfam" id="PF17587">
    <property type="entry name" value="Dmd"/>
    <property type="match status" value="1"/>
</dbReference>